<accession>A0A6M3M1G4</accession>
<feature type="domain" description="Helicase HerA central" evidence="1">
    <location>
        <begin position="105"/>
        <end position="192"/>
    </location>
</feature>
<dbReference type="InterPro" id="IPR002789">
    <property type="entry name" value="HerA_central"/>
</dbReference>
<proteinExistence type="predicted"/>
<evidence type="ECO:0000259" key="1">
    <source>
        <dbReference type="Pfam" id="PF01935"/>
    </source>
</evidence>
<dbReference type="InterPro" id="IPR008571">
    <property type="entry name" value="HerA-like"/>
</dbReference>
<dbReference type="Gene3D" id="3.40.50.300">
    <property type="entry name" value="P-loop containing nucleotide triphosphate hydrolases"/>
    <property type="match status" value="1"/>
</dbReference>
<dbReference type="Pfam" id="PF01935">
    <property type="entry name" value="DUF87"/>
    <property type="match status" value="1"/>
</dbReference>
<dbReference type="PANTHER" id="PTHR42957">
    <property type="entry name" value="HELICASE MJ1565-RELATED"/>
    <property type="match status" value="1"/>
</dbReference>
<dbReference type="EMBL" id="MT143788">
    <property type="protein sequence ID" value="QJB02497.1"/>
    <property type="molecule type" value="Genomic_DNA"/>
</dbReference>
<gene>
    <name evidence="2" type="ORF">MM171A01444_0011</name>
    <name evidence="3" type="ORF">MM171B01226_0005</name>
</gene>
<evidence type="ECO:0000313" key="3">
    <source>
        <dbReference type="EMBL" id="QJB02497.1"/>
    </source>
</evidence>
<protein>
    <recommendedName>
        <fullName evidence="1">Helicase HerA central domain-containing protein</fullName>
    </recommendedName>
</protein>
<dbReference type="SUPFAM" id="SSF52540">
    <property type="entry name" value="P-loop containing nucleoside triphosphate hydrolases"/>
    <property type="match status" value="1"/>
</dbReference>
<evidence type="ECO:0000313" key="2">
    <source>
        <dbReference type="EMBL" id="QJA98921.1"/>
    </source>
</evidence>
<dbReference type="EMBL" id="MT143617">
    <property type="protein sequence ID" value="QJA98921.1"/>
    <property type="molecule type" value="Genomic_DNA"/>
</dbReference>
<sequence length="460" mass="51633">MNMDLIHGQKEEQKKPAGRILSGTLRTARVEFTGQWRGEMGSLVSFEHGGMTQYARVDRLESHRYTGLTGYIYYLEPLERPARNLIDIFDADDDMEDGVLFIGQDRSGYDVRVHVNPLFDHTLVCGMTRAGKTHFCIVLLEETIMQNMPALIIDSHGEFVNLAKKTDKWRHTKNVVVVEDLRIEDLIPMLQQKKTVVYNLLGLPKISKANRVGEILGQLKEAKEKDYARAENQEALLQIPPVLVILDEAEIYAPGKTTTWGIRGTSLSTVTDIAKEGAKFGIGLIVVPQRVTMLDIDVRSQCNSAAVFRNIDAGSKVAVQRLDYLTRTDIRNMSGFVKGTCLMAGSFVRRVRTVYVRNLMSEKVKKVDFEKMLGIESGPPPKPPQFKPKLGKNLEGDVIDEVSGEIIEDGLERLARDDELAFEHDEGDGVILRGSHLSEEEQKILNRLKKTDAKGDRLIG</sequence>
<reference evidence="2" key="1">
    <citation type="submission" date="2020-03" db="EMBL/GenBank/DDBJ databases">
        <title>The deep terrestrial virosphere.</title>
        <authorList>
            <person name="Holmfeldt K."/>
            <person name="Nilsson E."/>
            <person name="Simone D."/>
            <person name="Lopez-Fernandez M."/>
            <person name="Wu X."/>
            <person name="de Brujin I."/>
            <person name="Lundin D."/>
            <person name="Andersson A."/>
            <person name="Bertilsson S."/>
            <person name="Dopson M."/>
        </authorList>
    </citation>
    <scope>NUCLEOTIDE SEQUENCE</scope>
    <source>
        <strain evidence="2">MM171A01444</strain>
        <strain evidence="3">MM171B01226</strain>
    </source>
</reference>
<organism evidence="2">
    <name type="scientific">viral metagenome</name>
    <dbReference type="NCBI Taxonomy" id="1070528"/>
    <lineage>
        <taxon>unclassified sequences</taxon>
        <taxon>metagenomes</taxon>
        <taxon>organismal metagenomes</taxon>
    </lineage>
</organism>
<name>A0A6M3M1G4_9ZZZZ</name>
<dbReference type="AlphaFoldDB" id="A0A6M3M1G4"/>
<dbReference type="InterPro" id="IPR027417">
    <property type="entry name" value="P-loop_NTPase"/>
</dbReference>
<dbReference type="PANTHER" id="PTHR42957:SF1">
    <property type="entry name" value="HELICASE MJ1565-RELATED"/>
    <property type="match status" value="1"/>
</dbReference>